<proteinExistence type="inferred from homology"/>
<evidence type="ECO:0000313" key="11">
    <source>
        <dbReference type="Proteomes" id="UP000002654"/>
    </source>
</evidence>
<evidence type="ECO:0000313" key="10">
    <source>
        <dbReference type="EMBL" id="CCC80967.1"/>
    </source>
</evidence>
<dbReference type="KEGG" id="ttn:TTX_0291"/>
<feature type="binding site" evidence="8">
    <location>
        <position position="36"/>
    </location>
    <ligand>
        <name>[4Fe-4S] cluster</name>
        <dbReference type="ChEBI" id="CHEBI:49883"/>
        <note>4Fe-4S-S-AdoMet</note>
    </ligand>
</feature>
<name>G4RN23_THETK</name>
<dbReference type="OrthoDB" id="371936at2157"/>
<dbReference type="GO" id="GO:0051539">
    <property type="term" value="F:4 iron, 4 sulfur cluster binding"/>
    <property type="evidence" value="ECO:0007669"/>
    <property type="project" value="UniProtKB-UniRule"/>
</dbReference>
<dbReference type="GeneID" id="11263300"/>
<keyword evidence="6 8" id="KW-0411">Iron-sulfur</keyword>
<comment type="caution">
    <text evidence="8">Lacks conserved residue(s) required for the propagation of feature annotation.</text>
</comment>
<dbReference type="eggNOG" id="arCOG02173">
    <property type="taxonomic scope" value="Archaea"/>
</dbReference>
<feature type="binding site" evidence="8">
    <location>
        <position position="29"/>
    </location>
    <ligand>
        <name>[4Fe-4S] cluster</name>
        <dbReference type="ChEBI" id="CHEBI:49883"/>
        <note>4Fe-4S-S-AdoMet</note>
    </ligand>
</feature>
<comment type="pathway">
    <text evidence="8">Purine metabolism; 7-cyano-7-deazaguanine biosynthesis.</text>
</comment>
<dbReference type="PANTHER" id="PTHR42836:SF1">
    <property type="entry name" value="7-CARBOXY-7-DEAZAGUANINE SYNTHASE"/>
    <property type="match status" value="1"/>
</dbReference>
<keyword evidence="7 8" id="KW-0456">Lyase</keyword>
<dbReference type="GO" id="GO:1904047">
    <property type="term" value="F:S-adenosyl-L-methionine binding"/>
    <property type="evidence" value="ECO:0007669"/>
    <property type="project" value="UniProtKB-UniRule"/>
</dbReference>
<feature type="binding site" evidence="8">
    <location>
        <position position="70"/>
    </location>
    <ligand>
        <name>S-adenosyl-L-methionine</name>
        <dbReference type="ChEBI" id="CHEBI:59789"/>
    </ligand>
</feature>
<comment type="catalytic activity">
    <reaction evidence="8">
        <text>6-carboxy-5,6,7,8-tetrahydropterin + H(+) = 7-carboxy-7-carbaguanine + NH4(+)</text>
        <dbReference type="Rhea" id="RHEA:27974"/>
        <dbReference type="ChEBI" id="CHEBI:15378"/>
        <dbReference type="ChEBI" id="CHEBI:28938"/>
        <dbReference type="ChEBI" id="CHEBI:61032"/>
        <dbReference type="ChEBI" id="CHEBI:61036"/>
        <dbReference type="EC" id="4.3.99.3"/>
    </reaction>
</comment>
<dbReference type="PATRIC" id="fig|768679.9.peg.307"/>
<keyword evidence="4 8" id="KW-0460">Magnesium</keyword>
<dbReference type="Pfam" id="PF04055">
    <property type="entry name" value="Radical_SAM"/>
    <property type="match status" value="1"/>
</dbReference>
<dbReference type="Proteomes" id="UP000002654">
    <property type="component" value="Chromosome"/>
</dbReference>
<dbReference type="Gene3D" id="3.20.20.70">
    <property type="entry name" value="Aldolase class I"/>
    <property type="match status" value="1"/>
</dbReference>
<keyword evidence="1 8" id="KW-0004">4Fe-4S</keyword>
<evidence type="ECO:0000256" key="4">
    <source>
        <dbReference type="ARBA" id="ARBA00022842"/>
    </source>
</evidence>
<dbReference type="PANTHER" id="PTHR42836">
    <property type="entry name" value="7-CARBOXY-7-DEAZAGUANINE SYNTHASE"/>
    <property type="match status" value="1"/>
</dbReference>
<evidence type="ECO:0000256" key="3">
    <source>
        <dbReference type="ARBA" id="ARBA00022723"/>
    </source>
</evidence>
<feature type="binding site" evidence="8">
    <location>
        <begin position="10"/>
        <end position="12"/>
    </location>
    <ligand>
        <name>substrate</name>
    </ligand>
</feature>
<feature type="binding site" evidence="8">
    <location>
        <position position="33"/>
    </location>
    <ligand>
        <name>[4Fe-4S] cluster</name>
        <dbReference type="ChEBI" id="CHEBI:49883"/>
        <note>4Fe-4S-S-AdoMet</note>
    </ligand>
</feature>
<dbReference type="PaxDb" id="768679-TTX_0291"/>
<dbReference type="GO" id="GO:0016840">
    <property type="term" value="F:carbon-nitrogen lyase activity"/>
    <property type="evidence" value="ECO:0007669"/>
    <property type="project" value="UniProtKB-UniRule"/>
</dbReference>
<dbReference type="InterPro" id="IPR058240">
    <property type="entry name" value="rSAM_sf"/>
</dbReference>
<comment type="subunit">
    <text evidence="8">Homodimer.</text>
</comment>
<dbReference type="SUPFAM" id="SSF102114">
    <property type="entry name" value="Radical SAM enzymes"/>
    <property type="match status" value="1"/>
</dbReference>
<organism evidence="10 11">
    <name type="scientific">Thermoproteus tenax (strain ATCC 35583 / DSM 2078 / JCM 9277 / NBRC 100435 / Kra 1)</name>
    <dbReference type="NCBI Taxonomy" id="768679"/>
    <lineage>
        <taxon>Archaea</taxon>
        <taxon>Thermoproteota</taxon>
        <taxon>Thermoprotei</taxon>
        <taxon>Thermoproteales</taxon>
        <taxon>Thermoproteaceae</taxon>
        <taxon>Thermoproteus</taxon>
    </lineage>
</organism>
<feature type="binding site" evidence="8">
    <location>
        <position position="25"/>
    </location>
    <ligand>
        <name>substrate</name>
    </ligand>
</feature>
<dbReference type="PIRSF" id="PIRSF000370">
    <property type="entry name" value="QueE"/>
    <property type="match status" value="1"/>
</dbReference>
<dbReference type="GO" id="GO:0000287">
    <property type="term" value="F:magnesium ion binding"/>
    <property type="evidence" value="ECO:0007669"/>
    <property type="project" value="UniProtKB-UniRule"/>
</dbReference>
<keyword evidence="2 8" id="KW-0949">S-adenosyl-L-methionine</keyword>
<evidence type="ECO:0000259" key="9">
    <source>
        <dbReference type="PROSITE" id="PS51918"/>
    </source>
</evidence>
<dbReference type="SFLD" id="SFLDS00029">
    <property type="entry name" value="Radical_SAM"/>
    <property type="match status" value="1"/>
</dbReference>
<dbReference type="AlphaFoldDB" id="G4RN23"/>
<keyword evidence="5 8" id="KW-0408">Iron</keyword>
<feature type="binding site" evidence="8">
    <location>
        <position position="38"/>
    </location>
    <ligand>
        <name>Mg(2+)</name>
        <dbReference type="ChEBI" id="CHEBI:18420"/>
    </ligand>
</feature>
<dbReference type="PROSITE" id="PS51918">
    <property type="entry name" value="RADICAL_SAM"/>
    <property type="match status" value="1"/>
</dbReference>
<feature type="binding site" evidence="8">
    <location>
        <position position="68"/>
    </location>
    <ligand>
        <name>substrate</name>
    </ligand>
</feature>
<keyword evidence="3 8" id="KW-0479">Metal-binding</keyword>
<dbReference type="CDD" id="cd01335">
    <property type="entry name" value="Radical_SAM"/>
    <property type="match status" value="1"/>
</dbReference>
<protein>
    <recommendedName>
        <fullName evidence="8">7-carboxy-7-deazaguanine synthase</fullName>
        <shortName evidence="8">CDG synthase</shortName>
        <ecNumber evidence="8">4.3.99.3</ecNumber>
    </recommendedName>
    <alternativeName>
        <fullName evidence="8">Archaeosine biosynthesis protein QueE</fullName>
    </alternativeName>
</protein>
<comment type="function">
    <text evidence="8">Catalyzes the complex heterocyclic radical-mediated conversion of 6-carboxy-5,6,7,8-tetrahydropterin (CPH4) to 7-carboxy-7-deazaguanine (CDG), a step common to the biosynthetic pathways of all 7-deazapurine-containing compounds.</text>
</comment>
<dbReference type="RefSeq" id="WP_014126224.1">
    <property type="nucleotide sequence ID" value="NC_016070.1"/>
</dbReference>
<gene>
    <name evidence="8" type="primary">queE</name>
    <name evidence="10" type="ordered locus">TTX_0291</name>
</gene>
<sequence>MRVVEIFKSRQGEGPNAGREAAFLRLALCNLRCSWCDTKSSWDGGVEMETEEVLAELKRMGVRHLVVTGGEPLLWKRELVPLVKELKSEGWYIEVETNGTIDPGELAQYVDQFNVSPKLSNSGMPEALRIRPEVLRRYAACEKAVFKLVVERREDAEEVEALIRDFGLPRERVYLMSQCADREECSRRDREVTVPMAESLGVRFTPRLHILEGFK</sequence>
<dbReference type="InterPro" id="IPR013785">
    <property type="entry name" value="Aldolase_TIM"/>
</dbReference>
<comment type="cofactor">
    <cofactor evidence="8">
        <name>Mg(2+)</name>
        <dbReference type="ChEBI" id="CHEBI:18420"/>
    </cofactor>
</comment>
<evidence type="ECO:0000256" key="1">
    <source>
        <dbReference type="ARBA" id="ARBA00022485"/>
    </source>
</evidence>
<accession>G4RN23</accession>
<feature type="binding site" evidence="8">
    <location>
        <begin position="35"/>
        <end position="37"/>
    </location>
    <ligand>
        <name>S-adenosyl-L-methionine</name>
        <dbReference type="ChEBI" id="CHEBI:59789"/>
    </ligand>
</feature>
<dbReference type="EC" id="4.3.99.3" evidence="8"/>
<evidence type="ECO:0000256" key="8">
    <source>
        <dbReference type="HAMAP-Rule" id="MF_00917"/>
    </source>
</evidence>
<comment type="similarity">
    <text evidence="8">Belongs to the radical SAM superfamily. 7-carboxy-7-deazaguanine synthase family.</text>
</comment>
<feature type="domain" description="Radical SAM core" evidence="9">
    <location>
        <begin position="16"/>
        <end position="215"/>
    </location>
</feature>
<evidence type="ECO:0000256" key="6">
    <source>
        <dbReference type="ARBA" id="ARBA00023014"/>
    </source>
</evidence>
<evidence type="ECO:0000256" key="7">
    <source>
        <dbReference type="ARBA" id="ARBA00023239"/>
    </source>
</evidence>
<dbReference type="InterPro" id="IPR007197">
    <property type="entry name" value="rSAM"/>
</dbReference>
<dbReference type="InterPro" id="IPR024924">
    <property type="entry name" value="7-CO-7-deazaguanine_synth-like"/>
</dbReference>
<dbReference type="HOGENOM" id="CLU_066739_2_4_2"/>
<reference evidence="10 11" key="1">
    <citation type="journal article" date="2011" name="PLoS ONE">
        <title>The complete genome sequence of Thermoproteus tenax: a physiologically versatile member of the Crenarchaeota.</title>
        <authorList>
            <person name="Siebers B."/>
            <person name="Zaparty M."/>
            <person name="Raddatz G."/>
            <person name="Tjaden B."/>
            <person name="Albers S.V."/>
            <person name="Bell S.D."/>
            <person name="Blombach F."/>
            <person name="Kletzin A."/>
            <person name="Kyrpides N."/>
            <person name="Lanz C."/>
            <person name="Plagens A."/>
            <person name="Rampp M."/>
            <person name="Rosinus A."/>
            <person name="von Jan M."/>
            <person name="Makarova K.S."/>
            <person name="Klenk H.P."/>
            <person name="Schuster S.C."/>
            <person name="Hensel R."/>
        </authorList>
    </citation>
    <scope>NUCLEOTIDE SEQUENCE [LARGE SCALE GENOMIC DNA]</scope>
    <source>
        <strain evidence="11">ATCC 35583 / DSM 2078 / JCM 9277 / NBRC 100435 / Kra 1</strain>
    </source>
</reference>
<comment type="cofactor">
    <cofactor evidence="8">
        <name>S-adenosyl-L-methionine</name>
        <dbReference type="ChEBI" id="CHEBI:59789"/>
    </cofactor>
    <text evidence="8">Binds 1 S-adenosyl-L-methionine per subunit.</text>
</comment>
<keyword evidence="11" id="KW-1185">Reference proteome</keyword>
<evidence type="ECO:0000256" key="5">
    <source>
        <dbReference type="ARBA" id="ARBA00023004"/>
    </source>
</evidence>
<comment type="cofactor">
    <cofactor evidence="8">
        <name>[4Fe-4S] cluster</name>
        <dbReference type="ChEBI" id="CHEBI:49883"/>
    </cofactor>
    <text evidence="8">Binds 1 [4Fe-4S] cluster. The cluster is coordinated with 3 cysteines and an exchangeable S-adenosyl-L-methionine.</text>
</comment>
<dbReference type="HAMAP" id="MF_00917">
    <property type="entry name" value="QueE"/>
    <property type="match status" value="1"/>
</dbReference>
<dbReference type="UniPathway" id="UPA00391"/>
<feature type="binding site" evidence="8">
    <location>
        <begin position="116"/>
        <end position="118"/>
    </location>
    <ligand>
        <name>S-adenosyl-L-methionine</name>
        <dbReference type="ChEBI" id="CHEBI:59789"/>
    </ligand>
</feature>
<dbReference type="STRING" id="768679.TTX_0291"/>
<dbReference type="EMBL" id="FN869859">
    <property type="protein sequence ID" value="CCC80967.1"/>
    <property type="molecule type" value="Genomic_DNA"/>
</dbReference>
<evidence type="ECO:0000256" key="2">
    <source>
        <dbReference type="ARBA" id="ARBA00022691"/>
    </source>
</evidence>